<organism evidence="1 2">
    <name type="scientific">Conexibacter stalactiti</name>
    <dbReference type="NCBI Taxonomy" id="1940611"/>
    <lineage>
        <taxon>Bacteria</taxon>
        <taxon>Bacillati</taxon>
        <taxon>Actinomycetota</taxon>
        <taxon>Thermoleophilia</taxon>
        <taxon>Solirubrobacterales</taxon>
        <taxon>Conexibacteraceae</taxon>
        <taxon>Conexibacter</taxon>
    </lineage>
</organism>
<accession>A0ABU4HYK8</accession>
<name>A0ABU4HYK8_9ACTN</name>
<comment type="caution">
    <text evidence="1">The sequence shown here is derived from an EMBL/GenBank/DDBJ whole genome shotgun (WGS) entry which is preliminary data.</text>
</comment>
<keyword evidence="2" id="KW-1185">Reference proteome</keyword>
<dbReference type="GO" id="GO:0016787">
    <property type="term" value="F:hydrolase activity"/>
    <property type="evidence" value="ECO:0007669"/>
    <property type="project" value="UniProtKB-KW"/>
</dbReference>
<keyword evidence="1" id="KW-0378">Hydrolase</keyword>
<evidence type="ECO:0000313" key="2">
    <source>
        <dbReference type="Proteomes" id="UP001284601"/>
    </source>
</evidence>
<protein>
    <submittedName>
        <fullName evidence="1">Cyclase family protein</fullName>
        <ecNumber evidence="1">3.5.-.-</ecNumber>
    </submittedName>
</protein>
<dbReference type="SUPFAM" id="SSF102198">
    <property type="entry name" value="Putative cyclase"/>
    <property type="match status" value="1"/>
</dbReference>
<sequence>MPITLHDISVPVGPGMLHYGRQPEKTMVESIANGDDGNVSRWLIGSHTGTHLDAPAHFRDGMATIEQLPVELMVGPARVLDLTFVEGSEVGADDLLRAGLGDDERVLLRTRNSTGALRETVKSPWVGIDAAAAELLLERGVRLVAIDYLTIDSPAGETGWPVHNILCPAGVCILEVVDLSAVEAGEYTLAALPVKLVGSEAAPARAVLIEGLVEAA</sequence>
<dbReference type="InterPro" id="IPR007325">
    <property type="entry name" value="KFase/CYL"/>
</dbReference>
<reference evidence="2" key="1">
    <citation type="submission" date="2023-07" db="EMBL/GenBank/DDBJ databases">
        <title>Conexibacter stalactiti sp. nov., isolated from stalactites in a lava cave and emended description of the genus Conexibacter.</title>
        <authorList>
            <person name="Lee S.D."/>
        </authorList>
    </citation>
    <scope>NUCLEOTIDE SEQUENCE [LARGE SCALE GENOMIC DNA]</scope>
    <source>
        <strain evidence="2">KCTC 39840</strain>
    </source>
</reference>
<evidence type="ECO:0000313" key="1">
    <source>
        <dbReference type="EMBL" id="MDW5598361.1"/>
    </source>
</evidence>
<dbReference type="InterPro" id="IPR037175">
    <property type="entry name" value="KFase_sf"/>
</dbReference>
<dbReference type="Proteomes" id="UP001284601">
    <property type="component" value="Unassembled WGS sequence"/>
</dbReference>
<dbReference type="PANTHER" id="PTHR31118:SF32">
    <property type="entry name" value="KYNURENINE FORMAMIDASE"/>
    <property type="match status" value="1"/>
</dbReference>
<gene>
    <name evidence="1" type="ORF">R7226_28640</name>
</gene>
<dbReference type="RefSeq" id="WP_318600887.1">
    <property type="nucleotide sequence ID" value="NZ_JAWSTH010000136.1"/>
</dbReference>
<dbReference type="Pfam" id="PF04199">
    <property type="entry name" value="Cyclase"/>
    <property type="match status" value="1"/>
</dbReference>
<dbReference type="PANTHER" id="PTHR31118">
    <property type="entry name" value="CYCLASE-LIKE PROTEIN 2"/>
    <property type="match status" value="1"/>
</dbReference>
<dbReference type="EC" id="3.5.-.-" evidence="1"/>
<dbReference type="EMBL" id="JAWSTH010000136">
    <property type="protein sequence ID" value="MDW5598361.1"/>
    <property type="molecule type" value="Genomic_DNA"/>
</dbReference>
<dbReference type="Gene3D" id="3.50.30.50">
    <property type="entry name" value="Putative cyclase"/>
    <property type="match status" value="1"/>
</dbReference>
<proteinExistence type="predicted"/>